<accession>A0A2T5IPM6</accession>
<dbReference type="AlphaFoldDB" id="A0A2T5IPM6"/>
<feature type="domain" description="Abortive phage infection protein C-terminal" evidence="1">
    <location>
        <begin position="231"/>
        <end position="498"/>
    </location>
</feature>
<dbReference type="EMBL" id="QAOM01000003">
    <property type="protein sequence ID" value="PTQ85740.1"/>
    <property type="molecule type" value="Genomic_DNA"/>
</dbReference>
<protein>
    <submittedName>
        <fullName evidence="2">AIPR protein</fullName>
    </submittedName>
</protein>
<dbReference type="OrthoDB" id="9806213at2"/>
<comment type="caution">
    <text evidence="2">The sequence shown here is derived from an EMBL/GenBank/DDBJ whole genome shotgun (WGS) entry which is preliminary data.</text>
</comment>
<proteinExistence type="predicted"/>
<dbReference type="InterPro" id="IPR018891">
    <property type="entry name" value="AIPR_C"/>
</dbReference>
<evidence type="ECO:0000313" key="3">
    <source>
        <dbReference type="Proteomes" id="UP000244161"/>
    </source>
</evidence>
<evidence type="ECO:0000259" key="1">
    <source>
        <dbReference type="Pfam" id="PF10592"/>
    </source>
</evidence>
<dbReference type="Proteomes" id="UP000244161">
    <property type="component" value="Unassembled WGS sequence"/>
</dbReference>
<sequence length="597" mass="69454">MLKNELDFIQEKVAKYDVSLTREQAFNVLLLQYYCYKEPDLDKIWYELEGRITDSANDGGIDFVYFDEDENKVMVGQNKLSKNIDVNECVAEINKSANTIQDFLQSRTGYYNNKLKSVLQNDLDRLTDEYTGNVEIIFSSLSNFSKEKVIGKIEDAMNKVSDVDILNENDLENIVDKIKSDFETVDSTELIIDQPKNILKYETDELEGIFVNISARSLVKTYNKYSEKGLFNLNIRRYVRNKNVDDGIKNTIDNDRNNFWFLNNGLTIACEDYYSDGNKIKLYSFSIVNGGQTTTLISQYKGNNNDDFYIPCKILKNKEKLSAQSSLEFFNKIAEATNSQKPIQPKDLKANAPEMRNLQNMLKEHKIRLEIKRGVEAESKYAIKIRNDELAQIIFSFVNQKPGTARSNKKSLFSNNKYYNSIFKNNYNKDIHKKEFLLDLIELNERYNNLSKRFKEKGVSQFSVDESNIFNNGKTVIMGLFGVVYRLINEDFSIIELKNEPLLLEIRDFTYGSFISNYHEDDIDNKFEFLIRLFVEYLNHGYTMQYNANQVTSVSNFFKTDKKYLEDIVAGFASYVTSTYKVKENLMELGQILKRQI</sequence>
<dbReference type="Pfam" id="PF10592">
    <property type="entry name" value="AIPR"/>
    <property type="match status" value="1"/>
</dbReference>
<organism evidence="2 3">
    <name type="scientific">Trichococcus patagoniensis</name>
    <dbReference type="NCBI Taxonomy" id="382641"/>
    <lineage>
        <taxon>Bacteria</taxon>
        <taxon>Bacillati</taxon>
        <taxon>Bacillota</taxon>
        <taxon>Bacilli</taxon>
        <taxon>Lactobacillales</taxon>
        <taxon>Carnobacteriaceae</taxon>
        <taxon>Trichococcus</taxon>
    </lineage>
</organism>
<gene>
    <name evidence="2" type="ORF">C8U37_103125</name>
</gene>
<name>A0A2T5IPM6_9LACT</name>
<dbReference type="RefSeq" id="WP_108031752.1">
    <property type="nucleotide sequence ID" value="NZ_QAOM01000003.1"/>
</dbReference>
<reference evidence="2 3" key="1">
    <citation type="submission" date="2018-04" db="EMBL/GenBank/DDBJ databases">
        <title>Genomic Encyclopedia of Archaeal and Bacterial Type Strains, Phase II (KMG-II): from individual species to whole genera.</title>
        <authorList>
            <person name="Goeker M."/>
        </authorList>
    </citation>
    <scope>NUCLEOTIDE SEQUENCE [LARGE SCALE GENOMIC DNA]</scope>
    <source>
        <strain evidence="2 3">DSM 18806</strain>
    </source>
</reference>
<evidence type="ECO:0000313" key="2">
    <source>
        <dbReference type="EMBL" id="PTQ85740.1"/>
    </source>
</evidence>
<keyword evidence="3" id="KW-1185">Reference proteome</keyword>